<evidence type="ECO:0000256" key="3">
    <source>
        <dbReference type="ARBA" id="ARBA00023242"/>
    </source>
</evidence>
<dbReference type="Proteomes" id="UP000887563">
    <property type="component" value="Unplaced"/>
</dbReference>
<evidence type="ECO:0000256" key="4">
    <source>
        <dbReference type="SAM" id="MobiDB-lite"/>
    </source>
</evidence>
<dbReference type="InterPro" id="IPR026064">
    <property type="entry name" value="TdIF1"/>
</dbReference>
<evidence type="ECO:0000259" key="6">
    <source>
        <dbReference type="Pfam" id="PF21229"/>
    </source>
</evidence>
<feature type="region of interest" description="Disordered" evidence="4">
    <location>
        <begin position="184"/>
        <end position="215"/>
    </location>
</feature>
<feature type="domain" description="TdIF1 C-terminal" evidence="6">
    <location>
        <begin position="236"/>
        <end position="309"/>
    </location>
</feature>
<evidence type="ECO:0000313" key="7">
    <source>
        <dbReference type="Proteomes" id="UP000887563"/>
    </source>
</evidence>
<dbReference type="GO" id="GO:0003677">
    <property type="term" value="F:DNA binding"/>
    <property type="evidence" value="ECO:0007669"/>
    <property type="project" value="UniProtKB-KW"/>
</dbReference>
<reference evidence="8" key="1">
    <citation type="submission" date="2022-11" db="UniProtKB">
        <authorList>
            <consortium name="WormBaseParasite"/>
        </authorList>
    </citation>
    <scope>IDENTIFICATION</scope>
</reference>
<evidence type="ECO:0000256" key="2">
    <source>
        <dbReference type="ARBA" id="ARBA00023125"/>
    </source>
</evidence>
<evidence type="ECO:0000259" key="5">
    <source>
        <dbReference type="Pfam" id="PF18192"/>
    </source>
</evidence>
<organism evidence="7 8">
    <name type="scientific">Meloidogyne incognita</name>
    <name type="common">Southern root-knot nematode worm</name>
    <name type="synonym">Oxyuris incognita</name>
    <dbReference type="NCBI Taxonomy" id="6306"/>
    <lineage>
        <taxon>Eukaryota</taxon>
        <taxon>Metazoa</taxon>
        <taxon>Ecdysozoa</taxon>
        <taxon>Nematoda</taxon>
        <taxon>Chromadorea</taxon>
        <taxon>Rhabditida</taxon>
        <taxon>Tylenchina</taxon>
        <taxon>Tylenchomorpha</taxon>
        <taxon>Tylenchoidea</taxon>
        <taxon>Meloidogynidae</taxon>
        <taxon>Meloidogyninae</taxon>
        <taxon>Meloidogyne</taxon>
        <taxon>Meloidogyne incognita group</taxon>
    </lineage>
</organism>
<dbReference type="WBParaSite" id="Minc3s00086g04082">
    <property type="protein sequence ID" value="Minc3s00086g04082"/>
    <property type="gene ID" value="Minc3s00086g04082"/>
</dbReference>
<feature type="domain" description="TdIF1 C-terminal" evidence="6">
    <location>
        <begin position="327"/>
        <end position="421"/>
    </location>
</feature>
<dbReference type="GO" id="GO:0005634">
    <property type="term" value="C:nucleus"/>
    <property type="evidence" value="ECO:0007669"/>
    <property type="project" value="UniProtKB-SubCell"/>
</dbReference>
<dbReference type="InterPro" id="IPR041384">
    <property type="entry name" value="DNTTIP1_dimer"/>
</dbReference>
<keyword evidence="2" id="KW-0238">DNA-binding</keyword>
<dbReference type="Pfam" id="PF21229">
    <property type="entry name" value="TdIF1_2nd"/>
    <property type="match status" value="2"/>
</dbReference>
<dbReference type="GO" id="GO:0031491">
    <property type="term" value="F:nucleosome binding"/>
    <property type="evidence" value="ECO:0007669"/>
    <property type="project" value="TreeGrafter"/>
</dbReference>
<dbReference type="PANTHER" id="PTHR23399:SF2">
    <property type="entry name" value="DEOXYNUCLEOTIDYLTRANSFERASE TERMINAL-INTERACTING PROTEIN 1"/>
    <property type="match status" value="1"/>
</dbReference>
<protein>
    <submittedName>
        <fullName evidence="8">DNTTIP1 dimerisation domain-containing protein</fullName>
    </submittedName>
</protein>
<comment type="subcellular location">
    <subcellularLocation>
        <location evidence="1">Nucleus</location>
    </subcellularLocation>
</comment>
<evidence type="ECO:0000256" key="1">
    <source>
        <dbReference type="ARBA" id="ARBA00004123"/>
    </source>
</evidence>
<dbReference type="AlphaFoldDB" id="A0A914KTN3"/>
<dbReference type="InterPro" id="IPR049121">
    <property type="entry name" value="TdIF1_C"/>
</dbReference>
<dbReference type="PANTHER" id="PTHR23399">
    <property type="entry name" value="DEOXYNUCLEOTIDYLTRANSFERASE TERMINAL-INTERACTING PROTEIN 1"/>
    <property type="match status" value="1"/>
</dbReference>
<accession>A0A914KTN3</accession>
<feature type="domain" description="DNTTIP1 dimerisation" evidence="5">
    <location>
        <begin position="62"/>
        <end position="126"/>
    </location>
</feature>
<keyword evidence="3" id="KW-0539">Nucleus</keyword>
<keyword evidence="7" id="KW-1185">Reference proteome</keyword>
<sequence length="461" mass="52473">MRDCDSEAVYVPGNCNGNKLNRRIEILENLLSASGDDTTATTNSLRQALRRNKSDMADDTTKSLDVLRQVFQPDFNEEIKQVIDRHLRTTFTPAFENLRRNGHEVSEDDVNKLCISILDGAKALFDSQQKESEEGNRKCVPAYTALLKHNLSELQMQTEMSHLYDSDNESDGSLISYNSSLQNAHSSLSDRPKKRGRPKKIDLDTGRSGTPVMNGRQPITHAEALKWDPKRFSNDSPFVLISKLNKLLGFTSTRGHLLGKYPRLFRYVADEEDKAWLFQRNVTKRISGKVFLSSLEDALEIAAKEGAQTQIRNELQRWDPKRFSNDSPFVLISKLNKLLGFTSTRGHLLGKYPRLFRYVADEEDKAWLFQRNVTKRISGKVFLSSLEDALEIAAKEGAQTQIRNELQRVSFLVPDMLIQKIKTKMTTPFEQLKNRVILTSNQQLEATNVTMPPTFIPAFTI</sequence>
<proteinExistence type="predicted"/>
<name>A0A914KTN3_MELIC</name>
<dbReference type="Pfam" id="PF18192">
    <property type="entry name" value="DNTTIP1_dimer"/>
    <property type="match status" value="1"/>
</dbReference>
<evidence type="ECO:0000313" key="8">
    <source>
        <dbReference type="WBParaSite" id="Minc3s00086g04082"/>
    </source>
</evidence>